<dbReference type="Proteomes" id="UP001345013">
    <property type="component" value="Unassembled WGS sequence"/>
</dbReference>
<sequence length="981" mass="107459">MYLSCEHKNWIDIISQRGVKSLHYGGRFKQLVQSLDSPRDQYPGFVSFVGNVQKDRTLSTVFPKLHPRRRRKASTFQLYLDADTKAERYPVFIADVTVPFEDSATADLLRPQSHTCTNLPIAWPSAHDSNIFDVVAARLLLPWCDALCVFADDCGGSNGVSTLLRSWAKSSSDAQSPSPAGPHVLVVGDEDAPTQLLDLRLDADVAAAFTSVSFYTAAGLAPGTLQTGVQKSLEVGRQDRLLRGLSFSAIHQDALFFAMVSHFCRTVAQACDLLTVTRTGSDWATGFESHISHVFAVADRLQVPQSDVRAVLASALLLDALPHGAHGEVQDLLFPPQHANYSPAFPSDVLFRQVYEQTLFFALSKVLQSHPEAANACTEISRRFDELYTAVASSKSTAATKHLRNMRDNAKAWANMQSTMTCLCCLRAPPEHALACGHSLCEACLRLFSADVSTKSGACDQVRLETCVICGHQQGFVVKLKPPTAGIRILSIDGGGIKGIVPLEILTLMQESLGAECQVQDLFDLCIGTSAGGLIALKVFLQCEPVAHASIVFKDLSRQIFSSGSTVQHSLMSTLTRVLKTISRDELYDGSLFDKALISQFGLGRLFDHNPESGTRVGVVATAVNGDTSAPARVFSNYSGTGCRNRSSGYRLQRSDDARKEALVWQAARATAAAPGYFRPAVTSFGAFQDGCMVHNNPVNIALWESRVLWPTITKPDVVLSLGTCTREVTPSPIVGTPKLSIRDAFPFRIARTFWTSMDGQATWRDLMNRLDPEAQKDFFRLSIEYPGQEPAMDDHSAMDGLASAVRLHAVGVMERAEVLMALLVSSLFFELSSLPVVVGGRISCEGFIRCRTPSALRALLRLYPHGLEVFHGNTSLAYWVDARDICGTCNRYSKRITFTASSLEEIVEIGVRWDGLARSRFLSGMPQKLSWFVHMQGLHDVFGRLACTSRSACLSCSAVGPSKRRCDVEHSSGRSKRRRR</sequence>
<protein>
    <recommendedName>
        <fullName evidence="8">PNPLA domain-containing protein</fullName>
    </recommendedName>
</protein>
<proteinExistence type="predicted"/>
<gene>
    <name evidence="9" type="ORF">LTR24_004493</name>
</gene>
<dbReference type="PANTHER" id="PTHR24185:SF1">
    <property type="entry name" value="CALCIUM-INDEPENDENT PHOSPHOLIPASE A2-GAMMA"/>
    <property type="match status" value="1"/>
</dbReference>
<dbReference type="InterPro" id="IPR016035">
    <property type="entry name" value="Acyl_Trfase/lysoPLipase"/>
</dbReference>
<evidence type="ECO:0000313" key="10">
    <source>
        <dbReference type="Proteomes" id="UP001345013"/>
    </source>
</evidence>
<dbReference type="Pfam" id="PF01734">
    <property type="entry name" value="Patatin"/>
    <property type="match status" value="1"/>
</dbReference>
<evidence type="ECO:0000256" key="5">
    <source>
        <dbReference type="ARBA" id="ARBA00022963"/>
    </source>
</evidence>
<feature type="active site" description="Nucleophile" evidence="7">
    <location>
        <position position="530"/>
    </location>
</feature>
<evidence type="ECO:0000256" key="6">
    <source>
        <dbReference type="ARBA" id="ARBA00023098"/>
    </source>
</evidence>
<evidence type="ECO:0000313" key="9">
    <source>
        <dbReference type="EMBL" id="KAK5093232.1"/>
    </source>
</evidence>
<comment type="caution">
    <text evidence="7">Lacks conserved residue(s) required for the propagation of feature annotation.</text>
</comment>
<feature type="short sequence motif" description="GXGXXG" evidence="7">
    <location>
        <begin position="494"/>
        <end position="499"/>
    </location>
</feature>
<evidence type="ECO:0000256" key="3">
    <source>
        <dbReference type="ARBA" id="ARBA00022801"/>
    </source>
</evidence>
<dbReference type="InterPro" id="IPR002641">
    <property type="entry name" value="PNPLA_dom"/>
</dbReference>
<reference evidence="9 10" key="1">
    <citation type="submission" date="2023-08" db="EMBL/GenBank/DDBJ databases">
        <title>Black Yeasts Isolated from many extreme environments.</title>
        <authorList>
            <person name="Coleine C."/>
            <person name="Stajich J.E."/>
            <person name="Selbmann L."/>
        </authorList>
    </citation>
    <scope>NUCLEOTIDE SEQUENCE [LARGE SCALE GENOMIC DNA]</scope>
    <source>
        <strain evidence="9 10">CCFEE 5885</strain>
    </source>
</reference>
<keyword evidence="3 7" id="KW-0378">Hydrolase</keyword>
<name>A0ABR0KBX7_9EURO</name>
<evidence type="ECO:0000256" key="4">
    <source>
        <dbReference type="ARBA" id="ARBA00022833"/>
    </source>
</evidence>
<dbReference type="EMBL" id="JAVRRG010000046">
    <property type="protein sequence ID" value="KAK5093232.1"/>
    <property type="molecule type" value="Genomic_DNA"/>
</dbReference>
<dbReference type="PROSITE" id="PS00518">
    <property type="entry name" value="ZF_RING_1"/>
    <property type="match status" value="1"/>
</dbReference>
<dbReference type="Gene3D" id="3.40.1090.10">
    <property type="entry name" value="Cytosolic phospholipase A2 catalytic domain"/>
    <property type="match status" value="1"/>
</dbReference>
<evidence type="ECO:0000259" key="8">
    <source>
        <dbReference type="PROSITE" id="PS51635"/>
    </source>
</evidence>
<comment type="caution">
    <text evidence="9">The sequence shown here is derived from an EMBL/GenBank/DDBJ whole genome shotgun (WGS) entry which is preliminary data.</text>
</comment>
<evidence type="ECO:0000256" key="1">
    <source>
        <dbReference type="ARBA" id="ARBA00022723"/>
    </source>
</evidence>
<keyword evidence="1" id="KW-0479">Metal-binding</keyword>
<keyword evidence="2" id="KW-0863">Zinc-finger</keyword>
<keyword evidence="4" id="KW-0862">Zinc</keyword>
<accession>A0ABR0KBX7</accession>
<dbReference type="SUPFAM" id="SSF52151">
    <property type="entry name" value="FabD/lysophospholipase-like"/>
    <property type="match status" value="1"/>
</dbReference>
<dbReference type="CDD" id="cd07199">
    <property type="entry name" value="Pat17_PNPLA8_PNPLA9_like"/>
    <property type="match status" value="1"/>
</dbReference>
<feature type="domain" description="PNPLA" evidence="8">
    <location>
        <begin position="490"/>
        <end position="703"/>
    </location>
</feature>
<evidence type="ECO:0000256" key="2">
    <source>
        <dbReference type="ARBA" id="ARBA00022771"/>
    </source>
</evidence>
<keyword evidence="10" id="KW-1185">Reference proteome</keyword>
<dbReference type="PANTHER" id="PTHR24185">
    <property type="entry name" value="CALCIUM-INDEPENDENT PHOSPHOLIPASE A2-GAMMA"/>
    <property type="match status" value="1"/>
</dbReference>
<keyword evidence="6 7" id="KW-0443">Lipid metabolism</keyword>
<feature type="active site" description="Proton acceptor" evidence="7">
    <location>
        <position position="690"/>
    </location>
</feature>
<feature type="short sequence motif" description="GXSXG" evidence="7">
    <location>
        <begin position="528"/>
        <end position="532"/>
    </location>
</feature>
<dbReference type="PROSITE" id="PS51635">
    <property type="entry name" value="PNPLA"/>
    <property type="match status" value="1"/>
</dbReference>
<keyword evidence="5 7" id="KW-0442">Lipid degradation</keyword>
<organism evidence="9 10">
    <name type="scientific">Lithohypha guttulata</name>
    <dbReference type="NCBI Taxonomy" id="1690604"/>
    <lineage>
        <taxon>Eukaryota</taxon>
        <taxon>Fungi</taxon>
        <taxon>Dikarya</taxon>
        <taxon>Ascomycota</taxon>
        <taxon>Pezizomycotina</taxon>
        <taxon>Eurotiomycetes</taxon>
        <taxon>Chaetothyriomycetidae</taxon>
        <taxon>Chaetothyriales</taxon>
        <taxon>Trichomeriaceae</taxon>
        <taxon>Lithohypha</taxon>
    </lineage>
</organism>
<evidence type="ECO:0000256" key="7">
    <source>
        <dbReference type="PROSITE-ProRule" id="PRU01161"/>
    </source>
</evidence>
<dbReference type="InterPro" id="IPR017907">
    <property type="entry name" value="Znf_RING_CS"/>
</dbReference>